<evidence type="ECO:0000256" key="1">
    <source>
        <dbReference type="SAM" id="SignalP"/>
    </source>
</evidence>
<dbReference type="SUPFAM" id="SSF89392">
    <property type="entry name" value="Prokaryotic lipoproteins and lipoprotein localization factors"/>
    <property type="match status" value="1"/>
</dbReference>
<dbReference type="PROSITE" id="PS51257">
    <property type="entry name" value="PROKAR_LIPOPROTEIN"/>
    <property type="match status" value="1"/>
</dbReference>
<keyword evidence="3" id="KW-1185">Reference proteome</keyword>
<feature type="chain" id="PRO_5019141151" description="LppX_LprAFG lipoprotein" evidence="1">
    <location>
        <begin position="27"/>
        <end position="253"/>
    </location>
</feature>
<accession>A0A417Y7K2</accession>
<dbReference type="AlphaFoldDB" id="A0A417Y7K2"/>
<name>A0A417Y7K2_9ACTN</name>
<sequence length="253" mass="27159">MSRTTGRAGAVLVASVLMVAGLTACGDDDSSEGLPALEDAEKGERVDVDDFVDAIEASFVDGASAQVAFDVQGPTRLRGRGVVEYDADGMNVDVRITDWQVEGGWISLRTVGGAAYMLVPESRGLWVDIGADDAGLADSVMQEADPRSQIDLLREAITEVRYNGDDVVGGVPARRYQVQTESAADPTEWAGGPDVTEFWFDESGRLLRRANDLDTGGAQFTWVDWDAAADIVPPPAARVITLKELERLRRQAG</sequence>
<evidence type="ECO:0000313" key="2">
    <source>
        <dbReference type="EMBL" id="RHW28663.1"/>
    </source>
</evidence>
<dbReference type="InterPro" id="IPR029046">
    <property type="entry name" value="LolA/LolB/LppX"/>
</dbReference>
<keyword evidence="1" id="KW-0732">Signal</keyword>
<gene>
    <name evidence="2" type="ORF">D0Z08_02055</name>
</gene>
<dbReference type="Gene3D" id="2.50.20.20">
    <property type="match status" value="1"/>
</dbReference>
<dbReference type="OrthoDB" id="4276644at2"/>
<feature type="signal peptide" evidence="1">
    <location>
        <begin position="1"/>
        <end position="26"/>
    </location>
</feature>
<dbReference type="Proteomes" id="UP000283644">
    <property type="component" value="Unassembled WGS sequence"/>
</dbReference>
<dbReference type="RefSeq" id="WP_118922126.1">
    <property type="nucleotide sequence ID" value="NZ_QXGH01000009.1"/>
</dbReference>
<evidence type="ECO:0000313" key="3">
    <source>
        <dbReference type="Proteomes" id="UP000283644"/>
    </source>
</evidence>
<organism evidence="2 3">
    <name type="scientific">Nocardioides immobilis</name>
    <dbReference type="NCBI Taxonomy" id="2049295"/>
    <lineage>
        <taxon>Bacteria</taxon>
        <taxon>Bacillati</taxon>
        <taxon>Actinomycetota</taxon>
        <taxon>Actinomycetes</taxon>
        <taxon>Propionibacteriales</taxon>
        <taxon>Nocardioidaceae</taxon>
        <taxon>Nocardioides</taxon>
    </lineage>
</organism>
<comment type="caution">
    <text evidence="2">The sequence shown here is derived from an EMBL/GenBank/DDBJ whole genome shotgun (WGS) entry which is preliminary data.</text>
</comment>
<protein>
    <recommendedName>
        <fullName evidence="4">LppX_LprAFG lipoprotein</fullName>
    </recommendedName>
</protein>
<dbReference type="EMBL" id="QXGH01000009">
    <property type="protein sequence ID" value="RHW28663.1"/>
    <property type="molecule type" value="Genomic_DNA"/>
</dbReference>
<reference evidence="2 3" key="1">
    <citation type="submission" date="2018-09" db="EMBL/GenBank/DDBJ databases">
        <title>Genome sequencing of Nocardioides immobilis CCTCC AB 2017083 for comparison to Nocardioides silvaticus.</title>
        <authorList>
            <person name="Li C."/>
            <person name="Wang G."/>
        </authorList>
    </citation>
    <scope>NUCLEOTIDE SEQUENCE [LARGE SCALE GENOMIC DNA]</scope>
    <source>
        <strain evidence="2 3">CCTCC AB 2017083</strain>
    </source>
</reference>
<proteinExistence type="predicted"/>
<evidence type="ECO:0008006" key="4">
    <source>
        <dbReference type="Google" id="ProtNLM"/>
    </source>
</evidence>